<dbReference type="EMBL" id="CM035415">
    <property type="protein sequence ID" value="KAH7427678.1"/>
    <property type="molecule type" value="Genomic_DNA"/>
</dbReference>
<reference evidence="1" key="1">
    <citation type="submission" date="2021-08" db="EMBL/GenBank/DDBJ databases">
        <title>WGS assembly of Ceratopteris richardii.</title>
        <authorList>
            <person name="Marchant D.B."/>
            <person name="Chen G."/>
            <person name="Jenkins J."/>
            <person name="Shu S."/>
            <person name="Leebens-Mack J."/>
            <person name="Grimwood J."/>
            <person name="Schmutz J."/>
            <person name="Soltis P."/>
            <person name="Soltis D."/>
            <person name="Chen Z.-H."/>
        </authorList>
    </citation>
    <scope>NUCLEOTIDE SEQUENCE</scope>
    <source>
        <strain evidence="1">Whitten #5841</strain>
        <tissue evidence="1">Leaf</tissue>
    </source>
</reference>
<dbReference type="AlphaFoldDB" id="A0A8T2TZ54"/>
<sequence>MSLGGRRSSHYSTTLKNIKQVHHQTTTLKLLQSRALDCLLLDKIRCSMGFLSLRWDFFHFRTMSVCQSLKRRLS</sequence>
<proteinExistence type="predicted"/>
<gene>
    <name evidence="1" type="ORF">KP509_10G054700</name>
</gene>
<protein>
    <submittedName>
        <fullName evidence="1">Uncharacterized protein</fullName>
    </submittedName>
</protein>
<name>A0A8T2TZ54_CERRI</name>
<evidence type="ECO:0000313" key="2">
    <source>
        <dbReference type="Proteomes" id="UP000825935"/>
    </source>
</evidence>
<accession>A0A8T2TZ54</accession>
<organism evidence="1 2">
    <name type="scientific">Ceratopteris richardii</name>
    <name type="common">Triangle waterfern</name>
    <dbReference type="NCBI Taxonomy" id="49495"/>
    <lineage>
        <taxon>Eukaryota</taxon>
        <taxon>Viridiplantae</taxon>
        <taxon>Streptophyta</taxon>
        <taxon>Embryophyta</taxon>
        <taxon>Tracheophyta</taxon>
        <taxon>Polypodiopsida</taxon>
        <taxon>Polypodiidae</taxon>
        <taxon>Polypodiales</taxon>
        <taxon>Pteridineae</taxon>
        <taxon>Pteridaceae</taxon>
        <taxon>Parkerioideae</taxon>
        <taxon>Ceratopteris</taxon>
    </lineage>
</organism>
<dbReference type="Proteomes" id="UP000825935">
    <property type="component" value="Chromosome 10"/>
</dbReference>
<keyword evidence="2" id="KW-1185">Reference proteome</keyword>
<evidence type="ECO:0000313" key="1">
    <source>
        <dbReference type="EMBL" id="KAH7427678.1"/>
    </source>
</evidence>
<comment type="caution">
    <text evidence="1">The sequence shown here is derived from an EMBL/GenBank/DDBJ whole genome shotgun (WGS) entry which is preliminary data.</text>
</comment>